<evidence type="ECO:0000313" key="5">
    <source>
        <dbReference type="Proteomes" id="UP000518266"/>
    </source>
</evidence>
<gene>
    <name evidence="4" type="ORF">F7725_025326</name>
</gene>
<dbReference type="OrthoDB" id="8921497at2759"/>
<protein>
    <recommendedName>
        <fullName evidence="3">HECT domain-containing protein</fullName>
    </recommendedName>
</protein>
<name>A0A7J5XAU6_DISMA</name>
<evidence type="ECO:0000259" key="3">
    <source>
        <dbReference type="Pfam" id="PF00632"/>
    </source>
</evidence>
<keyword evidence="5" id="KW-1185">Reference proteome</keyword>
<proteinExistence type="predicted"/>
<keyword evidence="2" id="KW-0833">Ubl conjugation pathway</keyword>
<organism evidence="4 5">
    <name type="scientific">Dissostichus mawsoni</name>
    <name type="common">Antarctic cod</name>
    <dbReference type="NCBI Taxonomy" id="36200"/>
    <lineage>
        <taxon>Eukaryota</taxon>
        <taxon>Metazoa</taxon>
        <taxon>Chordata</taxon>
        <taxon>Craniata</taxon>
        <taxon>Vertebrata</taxon>
        <taxon>Euteleostomi</taxon>
        <taxon>Actinopterygii</taxon>
        <taxon>Neopterygii</taxon>
        <taxon>Teleostei</taxon>
        <taxon>Neoteleostei</taxon>
        <taxon>Acanthomorphata</taxon>
        <taxon>Eupercaria</taxon>
        <taxon>Perciformes</taxon>
        <taxon>Notothenioidei</taxon>
        <taxon>Nototheniidae</taxon>
        <taxon>Dissostichus</taxon>
    </lineage>
</organism>
<dbReference type="AlphaFoldDB" id="A0A7J5XAU6"/>
<keyword evidence="1" id="KW-0808">Transferase</keyword>
<dbReference type="EMBL" id="JAAKFY010000026">
    <property type="protein sequence ID" value="KAF3834122.1"/>
    <property type="molecule type" value="Genomic_DNA"/>
</dbReference>
<accession>A0A7J5XAU6</accession>
<dbReference type="Gene3D" id="3.30.2410.10">
    <property type="entry name" value="Hect, E3 ligase catalytic domain"/>
    <property type="match status" value="1"/>
</dbReference>
<evidence type="ECO:0000256" key="2">
    <source>
        <dbReference type="ARBA" id="ARBA00022786"/>
    </source>
</evidence>
<evidence type="ECO:0000256" key="1">
    <source>
        <dbReference type="ARBA" id="ARBA00022679"/>
    </source>
</evidence>
<dbReference type="InterPro" id="IPR035983">
    <property type="entry name" value="Hect_E3_ubiquitin_ligase"/>
</dbReference>
<dbReference type="GO" id="GO:0004842">
    <property type="term" value="F:ubiquitin-protein transferase activity"/>
    <property type="evidence" value="ECO:0007669"/>
    <property type="project" value="InterPro"/>
</dbReference>
<dbReference type="Pfam" id="PF00632">
    <property type="entry name" value="HECT"/>
    <property type="match status" value="1"/>
</dbReference>
<reference evidence="4 5" key="1">
    <citation type="submission" date="2020-03" db="EMBL/GenBank/DDBJ databases">
        <title>Dissostichus mawsoni Genome sequencing and assembly.</title>
        <authorList>
            <person name="Park H."/>
        </authorList>
    </citation>
    <scope>NUCLEOTIDE SEQUENCE [LARGE SCALE GENOMIC DNA]</scope>
    <source>
        <strain evidence="4">DM0001</strain>
        <tissue evidence="4">Muscle</tissue>
    </source>
</reference>
<dbReference type="SUPFAM" id="SSF56204">
    <property type="entry name" value="Hect, E3 ligase catalytic domain"/>
    <property type="match status" value="1"/>
</dbReference>
<feature type="domain" description="HECT" evidence="3">
    <location>
        <begin position="227"/>
        <end position="314"/>
    </location>
</feature>
<evidence type="ECO:0000313" key="4">
    <source>
        <dbReference type="EMBL" id="KAF3834122.1"/>
    </source>
</evidence>
<dbReference type="Proteomes" id="UP000518266">
    <property type="component" value="Unassembled WGS sequence"/>
</dbReference>
<sequence length="329" mass="37100">MTSHHMDWATRNLLRGMTSHHMIGRPATCSVDDQPPHGFGEPQPALVTEPWNDQTMDEPAPVTLIIRRGHCLTDLIKAFTNPDILNTEVFIKMRLPNGKLEEGEGSGVTRDCLTEFWTDFYERCTLGGNALYATSTSSLKDTFLQYVSEQEREVLVKALEDFNSVDTDALFDALEAHECQQVPTKDNLIPLLSQMGHKALIQAPIVLPQDALNDVIQQKTPTGKAVKELLQFPDEMTPPQTAVARYLKRYVGEVDLSTLQLFLRFCTGSNLMEQTIKIQFIETSNFERRPQSHTCGCLLKLPVGYHNYPDLRSDFNSVLTSSVWVMDII</sequence>
<dbReference type="InterPro" id="IPR000569">
    <property type="entry name" value="HECT_dom"/>
</dbReference>
<comment type="caution">
    <text evidence="4">The sequence shown here is derived from an EMBL/GenBank/DDBJ whole genome shotgun (WGS) entry which is preliminary data.</text>
</comment>